<dbReference type="AlphaFoldDB" id="A0A6B0SY23"/>
<feature type="transmembrane region" description="Helical" evidence="1">
    <location>
        <begin position="60"/>
        <end position="84"/>
    </location>
</feature>
<feature type="transmembrane region" description="Helical" evidence="1">
    <location>
        <begin position="90"/>
        <end position="111"/>
    </location>
</feature>
<comment type="caution">
    <text evidence="2">The sequence shown here is derived from an EMBL/GenBank/DDBJ whole genome shotgun (WGS) entry which is preliminary data.</text>
</comment>
<proteinExistence type="predicted"/>
<organism evidence="2 3">
    <name type="scientific">Halovenus carboxidivorans</name>
    <dbReference type="NCBI Taxonomy" id="2692199"/>
    <lineage>
        <taxon>Archaea</taxon>
        <taxon>Methanobacteriati</taxon>
        <taxon>Methanobacteriota</taxon>
        <taxon>Stenosarchaea group</taxon>
        <taxon>Halobacteria</taxon>
        <taxon>Halobacteriales</taxon>
        <taxon>Haloarculaceae</taxon>
        <taxon>Halovenus</taxon>
    </lineage>
</organism>
<sequence length="129" mass="13194">MRASLRYAVALVVGTAVTLGVAAVHTDLTILAGTVVIYALTAAVWLRYPSLLRLDLNRSGSPNIALGGISGGASFGALTLGQAFGDPFHLGAAVLGFGLIQFGVVTGVWAVDAGEIDLPESGGEERTRQ</sequence>
<keyword evidence="3" id="KW-1185">Reference proteome</keyword>
<accession>A0A6B0SY23</accession>
<dbReference type="OrthoDB" id="384389at2157"/>
<dbReference type="Proteomes" id="UP000466535">
    <property type="component" value="Unassembled WGS sequence"/>
</dbReference>
<feature type="transmembrane region" description="Helical" evidence="1">
    <location>
        <begin position="30"/>
        <end position="48"/>
    </location>
</feature>
<keyword evidence="1" id="KW-0812">Transmembrane</keyword>
<evidence type="ECO:0000256" key="1">
    <source>
        <dbReference type="SAM" id="Phobius"/>
    </source>
</evidence>
<feature type="transmembrane region" description="Helical" evidence="1">
    <location>
        <begin position="7"/>
        <end position="24"/>
    </location>
</feature>
<name>A0A6B0SY23_9EURY</name>
<dbReference type="RefSeq" id="WP_159762755.1">
    <property type="nucleotide sequence ID" value="NZ_WUUT01000001.1"/>
</dbReference>
<keyword evidence="1" id="KW-0472">Membrane</keyword>
<reference evidence="2 3" key="1">
    <citation type="submission" date="2019-12" db="EMBL/GenBank/DDBJ databases">
        <title>Isolation and characterization of three novel carbon monoxide-oxidizing members of Halobacteria from salione crusts and soils.</title>
        <authorList>
            <person name="Myers M.R."/>
            <person name="King G.M."/>
        </authorList>
    </citation>
    <scope>NUCLEOTIDE SEQUENCE [LARGE SCALE GENOMIC DNA]</scope>
    <source>
        <strain evidence="2 3">WSH3</strain>
    </source>
</reference>
<gene>
    <name evidence="2" type="ORF">GRX03_03365</name>
</gene>
<dbReference type="EMBL" id="WUUT01000001">
    <property type="protein sequence ID" value="MXR50648.1"/>
    <property type="molecule type" value="Genomic_DNA"/>
</dbReference>
<protein>
    <submittedName>
        <fullName evidence="2">Uncharacterized protein</fullName>
    </submittedName>
</protein>
<keyword evidence="1" id="KW-1133">Transmembrane helix</keyword>
<evidence type="ECO:0000313" key="2">
    <source>
        <dbReference type="EMBL" id="MXR50648.1"/>
    </source>
</evidence>
<evidence type="ECO:0000313" key="3">
    <source>
        <dbReference type="Proteomes" id="UP000466535"/>
    </source>
</evidence>